<keyword evidence="2" id="KW-1133">Transmembrane helix</keyword>
<dbReference type="Proteomes" id="UP001208938">
    <property type="component" value="Unassembled WGS sequence"/>
</dbReference>
<evidence type="ECO:0008006" key="5">
    <source>
        <dbReference type="Google" id="ProtNLM"/>
    </source>
</evidence>
<feature type="coiled-coil region" evidence="1">
    <location>
        <begin position="7"/>
        <end position="34"/>
    </location>
</feature>
<protein>
    <recommendedName>
        <fullName evidence="5">Membrane-anchored ribosome-binding protein, inhibits growth in stationary phase, ElaB/YqjD/DUF883 family</fullName>
    </recommendedName>
</protein>
<comment type="caution">
    <text evidence="3">The sequence shown here is derived from an EMBL/GenBank/DDBJ whole genome shotgun (WGS) entry which is preliminary data.</text>
</comment>
<keyword evidence="2" id="KW-0472">Membrane</keyword>
<accession>A0ABT3GW25</accession>
<sequence length="101" mass="10491">MIDDTPQNDTAAEVEEISQQLASLREDLSALAKSITGIIGRGGESMAEELAAGLNDARRQAEHSGRSVEARLERSVLAHPLLAVGLAAAAGVLLGGSMARR</sequence>
<evidence type="ECO:0000313" key="3">
    <source>
        <dbReference type="EMBL" id="MCW1931758.1"/>
    </source>
</evidence>
<dbReference type="RefSeq" id="WP_264504849.1">
    <property type="nucleotide sequence ID" value="NZ_JAPDFL010000001.1"/>
</dbReference>
<keyword evidence="4" id="KW-1185">Reference proteome</keyword>
<keyword evidence="2" id="KW-0812">Transmembrane</keyword>
<dbReference type="EMBL" id="JAPDFL010000001">
    <property type="protein sequence ID" value="MCW1931758.1"/>
    <property type="molecule type" value="Genomic_DNA"/>
</dbReference>
<organism evidence="3 4">
    <name type="scientific">Pararhodobacter zhoushanensis</name>
    <dbReference type="NCBI Taxonomy" id="2479545"/>
    <lineage>
        <taxon>Bacteria</taxon>
        <taxon>Pseudomonadati</taxon>
        <taxon>Pseudomonadota</taxon>
        <taxon>Alphaproteobacteria</taxon>
        <taxon>Rhodobacterales</taxon>
        <taxon>Paracoccaceae</taxon>
        <taxon>Pararhodobacter</taxon>
    </lineage>
</organism>
<reference evidence="3 4" key="1">
    <citation type="submission" date="2022-10" db="EMBL/GenBank/DDBJ databases">
        <title>Pararhodobacter sp. nov., isolated from marine algae.</title>
        <authorList>
            <person name="Choi B.J."/>
            <person name="Kim J.M."/>
            <person name="Lee J.K."/>
            <person name="Choi D.G."/>
            <person name="Jeon C.O."/>
        </authorList>
    </citation>
    <scope>NUCLEOTIDE SEQUENCE [LARGE SCALE GENOMIC DNA]</scope>
    <source>
        <strain evidence="3 4">ZQ420</strain>
    </source>
</reference>
<evidence type="ECO:0000256" key="1">
    <source>
        <dbReference type="SAM" id="Coils"/>
    </source>
</evidence>
<evidence type="ECO:0000256" key="2">
    <source>
        <dbReference type="SAM" id="Phobius"/>
    </source>
</evidence>
<name>A0ABT3GW25_9RHOB</name>
<keyword evidence="1" id="KW-0175">Coiled coil</keyword>
<proteinExistence type="predicted"/>
<feature type="transmembrane region" description="Helical" evidence="2">
    <location>
        <begin position="76"/>
        <end position="96"/>
    </location>
</feature>
<evidence type="ECO:0000313" key="4">
    <source>
        <dbReference type="Proteomes" id="UP001208938"/>
    </source>
</evidence>
<gene>
    <name evidence="3" type="ORF">OKW52_05640</name>
</gene>